<proteinExistence type="predicted"/>
<gene>
    <name evidence="3" type="ORF">AFUS01_LOCUS25869</name>
</gene>
<protein>
    <submittedName>
        <fullName evidence="3">Uncharacterized protein</fullName>
    </submittedName>
</protein>
<evidence type="ECO:0000313" key="4">
    <source>
        <dbReference type="Proteomes" id="UP000708208"/>
    </source>
</evidence>
<feature type="domain" description="GOLD" evidence="2">
    <location>
        <begin position="267"/>
        <end position="365"/>
    </location>
</feature>
<organism evidence="3 4">
    <name type="scientific">Allacma fusca</name>
    <dbReference type="NCBI Taxonomy" id="39272"/>
    <lineage>
        <taxon>Eukaryota</taxon>
        <taxon>Metazoa</taxon>
        <taxon>Ecdysozoa</taxon>
        <taxon>Arthropoda</taxon>
        <taxon>Hexapoda</taxon>
        <taxon>Collembola</taxon>
        <taxon>Symphypleona</taxon>
        <taxon>Sminthuridae</taxon>
        <taxon>Allacma</taxon>
    </lineage>
</organism>
<dbReference type="InterPro" id="IPR051064">
    <property type="entry name" value="SEC14/CRAL-TRIO_domain"/>
</dbReference>
<evidence type="ECO:0000259" key="2">
    <source>
        <dbReference type="PROSITE" id="PS50866"/>
    </source>
</evidence>
<dbReference type="Pfam" id="PF00650">
    <property type="entry name" value="CRAL_TRIO"/>
    <property type="match status" value="1"/>
</dbReference>
<dbReference type="AlphaFoldDB" id="A0A8J2P4C1"/>
<dbReference type="EMBL" id="CAJVCH010338017">
    <property type="protein sequence ID" value="CAG7815171.1"/>
    <property type="molecule type" value="Genomic_DNA"/>
</dbReference>
<dbReference type="SMART" id="SM00516">
    <property type="entry name" value="SEC14"/>
    <property type="match status" value="1"/>
</dbReference>
<dbReference type="Proteomes" id="UP000708208">
    <property type="component" value="Unassembled WGS sequence"/>
</dbReference>
<evidence type="ECO:0000313" key="3">
    <source>
        <dbReference type="EMBL" id="CAG7815171.1"/>
    </source>
</evidence>
<dbReference type="InterPro" id="IPR001251">
    <property type="entry name" value="CRAL-TRIO_dom"/>
</dbReference>
<dbReference type="CDD" id="cd00170">
    <property type="entry name" value="SEC14"/>
    <property type="match status" value="1"/>
</dbReference>
<accession>A0A8J2P4C1</accession>
<name>A0A8J2P4C1_9HEXA</name>
<feature type="domain" description="CRAL-TRIO" evidence="1">
    <location>
        <begin position="62"/>
        <end position="238"/>
    </location>
</feature>
<dbReference type="InterPro" id="IPR009038">
    <property type="entry name" value="GOLD_dom"/>
</dbReference>
<dbReference type="PROSITE" id="PS50866">
    <property type="entry name" value="GOLD"/>
    <property type="match status" value="1"/>
</dbReference>
<evidence type="ECO:0000259" key="1">
    <source>
        <dbReference type="PROSITE" id="PS50191"/>
    </source>
</evidence>
<keyword evidence="4" id="KW-1185">Reference proteome</keyword>
<comment type="caution">
    <text evidence="3">The sequence shown here is derived from an EMBL/GenBank/DDBJ whole genome shotgun (WGS) entry which is preliminary data.</text>
</comment>
<sequence>MAPVAATIEELEKLSEFRAIVGKIYPESDEKLLPWLRARDLDLVKAEQMLRRHIIWRRNNEIDALKTWRSPVVLYPYMQFGFDKANCPIFMLPVGRWDIRSTIESGDMALSLRFVYQALETVVSTAHKAGNSQGIIILDFDGFTYRQIAHRTVLQGFLEVIRVFDANYPELLKSCYVINAPKIFNALFTLIKPVLNSRTLVKIHIFGPNKPKWQEALLKHTESDQLPPFWGGTRPGRDEFCSDDWFMEPLPPNFFKRGSTNVDEFGEEWATIKVPAREKVLFEYVVKAGENSVLKWVFKTDGYDIGFSIYFGEEEDFPVQYQRVNSHEEQEEGFLNLEKPGTYTLEFDNSYSRTRAKTLHYSIGMSES</sequence>
<dbReference type="PANTHER" id="PTHR23324">
    <property type="entry name" value="SEC14 RELATED PROTEIN"/>
    <property type="match status" value="1"/>
</dbReference>
<dbReference type="GO" id="GO:0005737">
    <property type="term" value="C:cytoplasm"/>
    <property type="evidence" value="ECO:0007669"/>
    <property type="project" value="TreeGrafter"/>
</dbReference>
<dbReference type="PROSITE" id="PS50191">
    <property type="entry name" value="CRAL_TRIO"/>
    <property type="match status" value="1"/>
</dbReference>
<dbReference type="PANTHER" id="PTHR23324:SF83">
    <property type="entry name" value="SEC14-LIKE PROTEIN 2"/>
    <property type="match status" value="1"/>
</dbReference>
<dbReference type="OrthoDB" id="1434354at2759"/>
<reference evidence="3" key="1">
    <citation type="submission" date="2021-06" db="EMBL/GenBank/DDBJ databases">
        <authorList>
            <person name="Hodson N. C."/>
            <person name="Mongue J. A."/>
            <person name="Jaron S. K."/>
        </authorList>
    </citation>
    <scope>NUCLEOTIDE SEQUENCE</scope>
</reference>